<comment type="caution">
    <text evidence="2">The sequence shown here is derived from an EMBL/GenBank/DDBJ whole genome shotgun (WGS) entry which is preliminary data.</text>
</comment>
<sequence length="49" mass="5370">MTQRKRKSYSSIWRNGFHAGSHSSFWPGVALGFVIASVLYAIIAIVMAG</sequence>
<evidence type="ECO:0000313" key="2">
    <source>
        <dbReference type="EMBL" id="KKK81515.1"/>
    </source>
</evidence>
<feature type="transmembrane region" description="Helical" evidence="1">
    <location>
        <begin position="25"/>
        <end position="48"/>
    </location>
</feature>
<keyword evidence="1" id="KW-0812">Transmembrane</keyword>
<reference evidence="2" key="1">
    <citation type="journal article" date="2015" name="Nature">
        <title>Complex archaea that bridge the gap between prokaryotes and eukaryotes.</title>
        <authorList>
            <person name="Spang A."/>
            <person name="Saw J.H."/>
            <person name="Jorgensen S.L."/>
            <person name="Zaremba-Niedzwiedzka K."/>
            <person name="Martijn J."/>
            <person name="Lind A.E."/>
            <person name="van Eijk R."/>
            <person name="Schleper C."/>
            <person name="Guy L."/>
            <person name="Ettema T.J."/>
        </authorList>
    </citation>
    <scope>NUCLEOTIDE SEQUENCE</scope>
</reference>
<gene>
    <name evidence="2" type="ORF">LCGC14_2812670</name>
</gene>
<accession>A0A0F8Z687</accession>
<keyword evidence="1" id="KW-0472">Membrane</keyword>
<dbReference type="AlphaFoldDB" id="A0A0F8Z687"/>
<dbReference type="EMBL" id="LAZR01053087">
    <property type="protein sequence ID" value="KKK81515.1"/>
    <property type="molecule type" value="Genomic_DNA"/>
</dbReference>
<keyword evidence="1" id="KW-1133">Transmembrane helix</keyword>
<proteinExistence type="predicted"/>
<name>A0A0F8Z687_9ZZZZ</name>
<evidence type="ECO:0000256" key="1">
    <source>
        <dbReference type="SAM" id="Phobius"/>
    </source>
</evidence>
<protein>
    <submittedName>
        <fullName evidence="2">Uncharacterized protein</fullName>
    </submittedName>
</protein>
<organism evidence="2">
    <name type="scientific">marine sediment metagenome</name>
    <dbReference type="NCBI Taxonomy" id="412755"/>
    <lineage>
        <taxon>unclassified sequences</taxon>
        <taxon>metagenomes</taxon>
        <taxon>ecological metagenomes</taxon>
    </lineage>
</organism>